<comment type="caution">
    <text evidence="2">The sequence shown here is derived from an EMBL/GenBank/DDBJ whole genome shotgun (WGS) entry which is preliminary data.</text>
</comment>
<accession>V6I0L2</accession>
<protein>
    <submittedName>
        <fullName evidence="2">Uncharacterized protein</fullName>
    </submittedName>
</protein>
<gene>
    <name evidence="2" type="ORF">LEP1GSC047_0153</name>
</gene>
<dbReference type="AlphaFoldDB" id="V6I0L2"/>
<organism evidence="2 3">
    <name type="scientific">Leptospira inadai serovar Lyme str. 10</name>
    <dbReference type="NCBI Taxonomy" id="1049790"/>
    <lineage>
        <taxon>Bacteria</taxon>
        <taxon>Pseudomonadati</taxon>
        <taxon>Spirochaetota</taxon>
        <taxon>Spirochaetia</taxon>
        <taxon>Leptospirales</taxon>
        <taxon>Leptospiraceae</taxon>
        <taxon>Leptospira</taxon>
    </lineage>
</organism>
<proteinExistence type="predicted"/>
<keyword evidence="1" id="KW-1133">Transmembrane helix</keyword>
<dbReference type="Proteomes" id="UP000018719">
    <property type="component" value="Unassembled WGS sequence"/>
</dbReference>
<evidence type="ECO:0000313" key="3">
    <source>
        <dbReference type="Proteomes" id="UP000018719"/>
    </source>
</evidence>
<feature type="transmembrane region" description="Helical" evidence="1">
    <location>
        <begin position="51"/>
        <end position="74"/>
    </location>
</feature>
<feature type="transmembrane region" description="Helical" evidence="1">
    <location>
        <begin position="20"/>
        <end position="42"/>
    </location>
</feature>
<evidence type="ECO:0000313" key="2">
    <source>
        <dbReference type="EMBL" id="EQA38824.1"/>
    </source>
</evidence>
<dbReference type="EMBL" id="AHMM02000005">
    <property type="protein sequence ID" value="EQA38824.1"/>
    <property type="molecule type" value="Genomic_DNA"/>
</dbReference>
<dbReference type="STRING" id="1049790.LEP1GSC047_0153"/>
<name>V6I0L2_9LEPT</name>
<keyword evidence="1" id="KW-0812">Transmembrane</keyword>
<keyword evidence="1" id="KW-0472">Membrane</keyword>
<reference evidence="2 3" key="1">
    <citation type="submission" date="2013-05" db="EMBL/GenBank/DDBJ databases">
        <authorList>
            <person name="Harkins D.M."/>
            <person name="Durkin A.S."/>
            <person name="Brinkac L.M."/>
            <person name="Haft D.H."/>
            <person name="Selengut J.D."/>
            <person name="Sanka R."/>
            <person name="DePew J."/>
            <person name="Purushe J."/>
            <person name="Hartskeerl R.A."/>
            <person name="Ahmed A."/>
            <person name="van der Linden H."/>
            <person name="Goris M.G.A."/>
            <person name="Vinetz J.M."/>
            <person name="Sutton G.G."/>
            <person name="Nierman W.C."/>
            <person name="Fouts D.E."/>
        </authorList>
    </citation>
    <scope>NUCLEOTIDE SEQUENCE [LARGE SCALE GENOMIC DNA]</scope>
    <source>
        <strain evidence="2 3">10</strain>
    </source>
</reference>
<sequence length="86" mass="9520">MPNSSYLLGNQPETGPWLAILWWMVHFGISLGFLMCLGQIVIERKTALNRLLALLFASIGIFQACSASILSGFYQTMPLLSLAYLP</sequence>
<feature type="non-terminal residue" evidence="2">
    <location>
        <position position="86"/>
    </location>
</feature>
<evidence type="ECO:0000256" key="1">
    <source>
        <dbReference type="SAM" id="Phobius"/>
    </source>
</evidence>